<keyword evidence="5" id="KW-1133">Transmembrane helix</keyword>
<evidence type="ECO:0000256" key="1">
    <source>
        <dbReference type="ARBA" id="ARBA00004370"/>
    </source>
</evidence>
<dbReference type="RefSeq" id="WP_315745723.1">
    <property type="nucleotide sequence ID" value="NZ_JAVYAA010000002.1"/>
</dbReference>
<dbReference type="GO" id="GO:0008658">
    <property type="term" value="F:penicillin binding"/>
    <property type="evidence" value="ECO:0007669"/>
    <property type="project" value="InterPro"/>
</dbReference>
<dbReference type="Gene3D" id="3.40.710.10">
    <property type="entry name" value="DD-peptidase/beta-lactamase superfamily"/>
    <property type="match status" value="1"/>
</dbReference>
<gene>
    <name evidence="8" type="ORF">RQP50_13325</name>
</gene>
<name>A0AAJ2JZU6_9BACL</name>
<comment type="subcellular location">
    <subcellularLocation>
        <location evidence="1">Membrane</location>
    </subcellularLocation>
</comment>
<proteinExistence type="inferred from homology"/>
<dbReference type="InterPro" id="IPR005311">
    <property type="entry name" value="PBP_dimer"/>
</dbReference>
<evidence type="ECO:0000256" key="2">
    <source>
        <dbReference type="ARBA" id="ARBA00007171"/>
    </source>
</evidence>
<dbReference type="EMBL" id="JAVYAA010000002">
    <property type="protein sequence ID" value="MDT8977228.1"/>
    <property type="molecule type" value="Genomic_DNA"/>
</dbReference>
<keyword evidence="3 5" id="KW-0472">Membrane</keyword>
<dbReference type="InterPro" id="IPR012338">
    <property type="entry name" value="Beta-lactam/transpept-like"/>
</dbReference>
<protein>
    <submittedName>
        <fullName evidence="8">Penicillin-binding transpeptidase domain-containing protein</fullName>
    </submittedName>
</protein>
<evidence type="ECO:0000256" key="4">
    <source>
        <dbReference type="SAM" id="MobiDB-lite"/>
    </source>
</evidence>
<dbReference type="InterPro" id="IPR001460">
    <property type="entry name" value="PCN-bd_Tpept"/>
</dbReference>
<dbReference type="Pfam" id="PF03717">
    <property type="entry name" value="PBP_dimer"/>
    <property type="match status" value="1"/>
</dbReference>
<feature type="region of interest" description="Disordered" evidence="4">
    <location>
        <begin position="453"/>
        <end position="473"/>
    </location>
</feature>
<dbReference type="AlphaFoldDB" id="A0AAJ2JZU6"/>
<comment type="caution">
    <text evidence="8">The sequence shown here is derived from an EMBL/GenBank/DDBJ whole genome shotgun (WGS) entry which is preliminary data.</text>
</comment>
<evidence type="ECO:0000256" key="3">
    <source>
        <dbReference type="ARBA" id="ARBA00023136"/>
    </source>
</evidence>
<dbReference type="GO" id="GO:0071972">
    <property type="term" value="F:peptidoglycan L,D-transpeptidase activity"/>
    <property type="evidence" value="ECO:0007669"/>
    <property type="project" value="TreeGrafter"/>
</dbReference>
<evidence type="ECO:0000313" key="8">
    <source>
        <dbReference type="EMBL" id="MDT8977228.1"/>
    </source>
</evidence>
<dbReference type="InterPro" id="IPR036138">
    <property type="entry name" value="PBP_dimer_sf"/>
</dbReference>
<keyword evidence="9" id="KW-1185">Reference proteome</keyword>
<dbReference type="SUPFAM" id="SSF56519">
    <property type="entry name" value="Penicillin binding protein dimerisation domain"/>
    <property type="match status" value="1"/>
</dbReference>
<sequence length="628" mass="69727">MGSNGTDKEKRTSFVDKEVDEVLSRQRSKRQKLMYNRLVLLACAITVMIGIYIVRLGWLQLLFVHSKVDDGVHTVLQRTVIQRARGVVLDDGRGSIVDRAGRPYTGQVVKALVLFPVNKNAIRTDAVRSMALWLHESEQEVRRRWEELVEPYIWPNEKDKKLPFELSAEQADRVQLSDWEGIRVLPYTVRYPLRQHTPQWVGAIADMTDTSNNEYFKKSGNNANSSIVGVSGLERTFEPLLKGLGATTVVHYTDASQLPLHGLDVRLRRPDNPYYPLRLITTTDQTIEAAIEQVLDRYHIEKGSVVVLDAATRDVVAMVSRPAADPYHIEPEKAAWNNRATKALQPGSVYKLFIAAAAMEAGLTQLNERFSCDGHYGKYGLACWLPEGHGTLTLREALAESCNEVFAELGERLTGQQLLNYAKTMGLSGLVGMVSDDGMGHRSLRHFEGEEGSRIFPDNVQPGNVSGGERAQSGIGQRNVRLTPLAAANFVVTLLQNGNFGSPRLIQEVQYATGMPIVRFPVQVKKERVMKLETARNVMKMMVDVVQYGTGQSLKQASWNVAGKSGTAQAEAFGTANVHTWFVGYGPVEKPKYAVSVVSEDDQSGTSHKATEVFRAVMDVLAAQPPHK</sequence>
<reference evidence="9" key="1">
    <citation type="submission" date="2023-09" db="EMBL/GenBank/DDBJ databases">
        <title>Paenibacillus sp. chi10 Genome sequencing and assembly.</title>
        <authorList>
            <person name="Kim I."/>
        </authorList>
    </citation>
    <scope>NUCLEOTIDE SEQUENCE [LARGE SCALE GENOMIC DNA]</scope>
    <source>
        <strain evidence="9">chi10</strain>
    </source>
</reference>
<evidence type="ECO:0000313" key="9">
    <source>
        <dbReference type="Proteomes" id="UP001250538"/>
    </source>
</evidence>
<feature type="transmembrane region" description="Helical" evidence="5">
    <location>
        <begin position="35"/>
        <end position="58"/>
    </location>
</feature>
<dbReference type="GO" id="GO:0071555">
    <property type="term" value="P:cell wall organization"/>
    <property type="evidence" value="ECO:0007669"/>
    <property type="project" value="TreeGrafter"/>
</dbReference>
<dbReference type="PANTHER" id="PTHR30627">
    <property type="entry name" value="PEPTIDOGLYCAN D,D-TRANSPEPTIDASE"/>
    <property type="match status" value="1"/>
</dbReference>
<dbReference type="PANTHER" id="PTHR30627:SF24">
    <property type="entry name" value="PENICILLIN-BINDING PROTEIN 4B"/>
    <property type="match status" value="1"/>
</dbReference>
<dbReference type="Gene3D" id="3.90.1310.10">
    <property type="entry name" value="Penicillin-binding protein 2a (Domain 2)"/>
    <property type="match status" value="1"/>
</dbReference>
<feature type="domain" description="Penicillin-binding protein dimerisation" evidence="7">
    <location>
        <begin position="93"/>
        <end position="247"/>
    </location>
</feature>
<organism evidence="8 9">
    <name type="scientific">Paenibacillus suaedae</name>
    <dbReference type="NCBI Taxonomy" id="3077233"/>
    <lineage>
        <taxon>Bacteria</taxon>
        <taxon>Bacillati</taxon>
        <taxon>Bacillota</taxon>
        <taxon>Bacilli</taxon>
        <taxon>Bacillales</taxon>
        <taxon>Paenibacillaceae</taxon>
        <taxon>Paenibacillus</taxon>
    </lineage>
</organism>
<feature type="domain" description="Penicillin-binding protein transpeptidase" evidence="6">
    <location>
        <begin position="303"/>
        <end position="619"/>
    </location>
</feature>
<dbReference type="Proteomes" id="UP001250538">
    <property type="component" value="Unassembled WGS sequence"/>
</dbReference>
<keyword evidence="5" id="KW-0812">Transmembrane</keyword>
<dbReference type="Pfam" id="PF00905">
    <property type="entry name" value="Transpeptidase"/>
    <property type="match status" value="1"/>
</dbReference>
<dbReference type="GO" id="GO:0005886">
    <property type="term" value="C:plasma membrane"/>
    <property type="evidence" value="ECO:0007669"/>
    <property type="project" value="TreeGrafter"/>
</dbReference>
<accession>A0AAJ2JZU6</accession>
<evidence type="ECO:0000259" key="6">
    <source>
        <dbReference type="Pfam" id="PF00905"/>
    </source>
</evidence>
<comment type="similarity">
    <text evidence="2">Belongs to the transpeptidase family.</text>
</comment>
<dbReference type="SUPFAM" id="SSF56601">
    <property type="entry name" value="beta-lactamase/transpeptidase-like"/>
    <property type="match status" value="1"/>
</dbReference>
<evidence type="ECO:0000256" key="5">
    <source>
        <dbReference type="SAM" id="Phobius"/>
    </source>
</evidence>
<dbReference type="InterPro" id="IPR050515">
    <property type="entry name" value="Beta-lactam/transpept"/>
</dbReference>
<evidence type="ECO:0000259" key="7">
    <source>
        <dbReference type="Pfam" id="PF03717"/>
    </source>
</evidence>